<evidence type="ECO:0000256" key="7">
    <source>
        <dbReference type="ARBA" id="ARBA00023157"/>
    </source>
</evidence>
<dbReference type="InterPro" id="IPR035076">
    <property type="entry name" value="Toxin/TOLIP"/>
</dbReference>
<dbReference type="OMA" id="KSHADCT"/>
<evidence type="ECO:0000256" key="3">
    <source>
        <dbReference type="ARBA" id="ARBA00022475"/>
    </source>
</evidence>
<evidence type="ECO:0000256" key="8">
    <source>
        <dbReference type="ARBA" id="ARBA00023180"/>
    </source>
</evidence>
<sequence length="153" mass="16882">MCNIFVAGEKSRSCQHSCLFHRSLAALPTMKRLILLLLLIMIFCTERGLSLYCFRCGHAKSHADCTSSIRCSDMEKFCVSHTQQGPGEELMISKWCSPKCSRFSLEIKGSHVSSQCCQTDYCNSAGPSGARSSGVLVMGAALGSFFYIFQKEL</sequence>
<dbReference type="InterPro" id="IPR051110">
    <property type="entry name" value="Ly-6/neurotoxin-like_GPI-ap"/>
</dbReference>
<name>A0A6P9BXG3_PANGU</name>
<dbReference type="AlphaFoldDB" id="A0A6P9BXG3"/>
<dbReference type="GeneID" id="117666990"/>
<dbReference type="RefSeq" id="XP_034276002.1">
    <property type="nucleotide sequence ID" value="XM_034420111.2"/>
</dbReference>
<dbReference type="GO" id="GO:0005886">
    <property type="term" value="C:plasma membrane"/>
    <property type="evidence" value="ECO:0007669"/>
    <property type="project" value="UniProtKB-SubCell"/>
</dbReference>
<dbReference type="PANTHER" id="PTHR16983:SF13">
    <property type="entry name" value="LYMPHOCYTE ANTIGEN 6E"/>
    <property type="match status" value="1"/>
</dbReference>
<dbReference type="InParanoid" id="A0A6P9BXG3"/>
<dbReference type="FunFam" id="2.10.60.10:FF:000003">
    <property type="entry name" value="lymphocyte antigen 6E isoform X1"/>
    <property type="match status" value="1"/>
</dbReference>
<dbReference type="CDD" id="cd23543">
    <property type="entry name" value="TFP_LU_ECD_Ly6E"/>
    <property type="match status" value="1"/>
</dbReference>
<keyword evidence="10" id="KW-1185">Reference proteome</keyword>
<dbReference type="OrthoDB" id="6223185at2759"/>
<evidence type="ECO:0000259" key="9">
    <source>
        <dbReference type="SMART" id="SM00134"/>
    </source>
</evidence>
<keyword evidence="4" id="KW-0964">Secreted</keyword>
<organism evidence="10 11">
    <name type="scientific">Pantherophis guttatus</name>
    <name type="common">Corn snake</name>
    <name type="synonym">Elaphe guttata</name>
    <dbReference type="NCBI Taxonomy" id="94885"/>
    <lineage>
        <taxon>Eukaryota</taxon>
        <taxon>Metazoa</taxon>
        <taxon>Chordata</taxon>
        <taxon>Craniata</taxon>
        <taxon>Vertebrata</taxon>
        <taxon>Euteleostomi</taxon>
        <taxon>Lepidosauria</taxon>
        <taxon>Squamata</taxon>
        <taxon>Bifurcata</taxon>
        <taxon>Unidentata</taxon>
        <taxon>Episquamata</taxon>
        <taxon>Toxicofera</taxon>
        <taxon>Serpentes</taxon>
        <taxon>Colubroidea</taxon>
        <taxon>Colubridae</taxon>
        <taxon>Colubrinae</taxon>
        <taxon>Pantherophis</taxon>
    </lineage>
</organism>
<evidence type="ECO:0000256" key="5">
    <source>
        <dbReference type="ARBA" id="ARBA00022729"/>
    </source>
</evidence>
<gene>
    <name evidence="11" type="primary">LOC117666990</name>
</gene>
<dbReference type="InterPro" id="IPR016054">
    <property type="entry name" value="LY6_UPA_recep-like"/>
</dbReference>
<comment type="subcellular location">
    <subcellularLocation>
        <location evidence="1">Cell membrane</location>
    </subcellularLocation>
    <subcellularLocation>
        <location evidence="2">Secreted</location>
    </subcellularLocation>
</comment>
<reference evidence="11" key="1">
    <citation type="submission" date="2025-08" db="UniProtKB">
        <authorList>
            <consortium name="RefSeq"/>
        </authorList>
    </citation>
    <scope>IDENTIFICATION</scope>
    <source>
        <tissue evidence="11">Blood</tissue>
    </source>
</reference>
<dbReference type="Gene3D" id="2.10.60.10">
    <property type="entry name" value="CD59"/>
    <property type="match status" value="1"/>
</dbReference>
<keyword evidence="8" id="KW-0325">Glycoprotein</keyword>
<dbReference type="InterPro" id="IPR045860">
    <property type="entry name" value="Snake_toxin-like_sf"/>
</dbReference>
<evidence type="ECO:0000256" key="2">
    <source>
        <dbReference type="ARBA" id="ARBA00004613"/>
    </source>
</evidence>
<evidence type="ECO:0000313" key="10">
    <source>
        <dbReference type="Proteomes" id="UP001652622"/>
    </source>
</evidence>
<dbReference type="SUPFAM" id="SSF57302">
    <property type="entry name" value="Snake toxin-like"/>
    <property type="match status" value="1"/>
</dbReference>
<evidence type="ECO:0000256" key="1">
    <source>
        <dbReference type="ARBA" id="ARBA00004236"/>
    </source>
</evidence>
<dbReference type="SMART" id="SM00134">
    <property type="entry name" value="LU"/>
    <property type="match status" value="1"/>
</dbReference>
<evidence type="ECO:0000313" key="11">
    <source>
        <dbReference type="RefSeq" id="XP_034276002.1"/>
    </source>
</evidence>
<keyword evidence="5" id="KW-0732">Signal</keyword>
<evidence type="ECO:0000256" key="6">
    <source>
        <dbReference type="ARBA" id="ARBA00023136"/>
    </source>
</evidence>
<dbReference type="KEGG" id="pgut:117666990"/>
<dbReference type="Proteomes" id="UP001652622">
    <property type="component" value="Unplaced"/>
</dbReference>
<protein>
    <submittedName>
        <fullName evidence="11">Lymphocyte antigen 6E-like</fullName>
    </submittedName>
</protein>
<evidence type="ECO:0000256" key="4">
    <source>
        <dbReference type="ARBA" id="ARBA00022525"/>
    </source>
</evidence>
<accession>A0A6P9BXG3</accession>
<dbReference type="PANTHER" id="PTHR16983">
    <property type="entry name" value="UPAR/LY6 DOMAIN-CONTAINING PROTEIN"/>
    <property type="match status" value="1"/>
</dbReference>
<keyword evidence="3" id="KW-1003">Cell membrane</keyword>
<proteinExistence type="predicted"/>
<keyword evidence="6" id="KW-0472">Membrane</keyword>
<dbReference type="GO" id="GO:0030550">
    <property type="term" value="F:acetylcholine receptor inhibitor activity"/>
    <property type="evidence" value="ECO:0007669"/>
    <property type="project" value="TreeGrafter"/>
</dbReference>
<feature type="domain" description="UPAR/Ly6" evidence="9">
    <location>
        <begin position="51"/>
        <end position="136"/>
    </location>
</feature>
<dbReference type="GO" id="GO:0005576">
    <property type="term" value="C:extracellular region"/>
    <property type="evidence" value="ECO:0007669"/>
    <property type="project" value="UniProtKB-SubCell"/>
</dbReference>
<dbReference type="Pfam" id="PF00087">
    <property type="entry name" value="Toxin_TOLIP"/>
    <property type="match status" value="1"/>
</dbReference>
<keyword evidence="7" id="KW-1015">Disulfide bond</keyword>